<proteinExistence type="predicted"/>
<dbReference type="EMBL" id="JAHJDP010000077">
    <property type="protein sequence ID" value="MBU2691949.1"/>
    <property type="molecule type" value="Genomic_DNA"/>
</dbReference>
<gene>
    <name evidence="2" type="ORF">KJ970_13600</name>
</gene>
<name>A0A948RYK0_UNCEI</name>
<dbReference type="AlphaFoldDB" id="A0A948RYK0"/>
<evidence type="ECO:0000313" key="2">
    <source>
        <dbReference type="EMBL" id="MBU2691949.1"/>
    </source>
</evidence>
<protein>
    <submittedName>
        <fullName evidence="2">Uncharacterized protein</fullName>
    </submittedName>
</protein>
<reference evidence="2" key="1">
    <citation type="submission" date="2021-05" db="EMBL/GenBank/DDBJ databases">
        <title>Energy efficiency and biological interactions define the core microbiome of deep oligotrophic groundwater.</title>
        <authorList>
            <person name="Mehrshad M."/>
            <person name="Lopez-Fernandez M."/>
            <person name="Bell E."/>
            <person name="Bernier-Latmani R."/>
            <person name="Bertilsson S."/>
            <person name="Dopson M."/>
        </authorList>
    </citation>
    <scope>NUCLEOTIDE SEQUENCE</scope>
    <source>
        <strain evidence="2">Modern_marine.mb.64</strain>
    </source>
</reference>
<comment type="caution">
    <text evidence="2">The sequence shown here is derived from an EMBL/GenBank/DDBJ whole genome shotgun (WGS) entry which is preliminary data.</text>
</comment>
<feature type="region of interest" description="Disordered" evidence="1">
    <location>
        <begin position="58"/>
        <end position="90"/>
    </location>
</feature>
<organism evidence="2 3">
    <name type="scientific">Eiseniibacteriota bacterium</name>
    <dbReference type="NCBI Taxonomy" id="2212470"/>
    <lineage>
        <taxon>Bacteria</taxon>
        <taxon>Candidatus Eiseniibacteriota</taxon>
    </lineage>
</organism>
<feature type="compositionally biased region" description="Low complexity" evidence="1">
    <location>
        <begin position="72"/>
        <end position="82"/>
    </location>
</feature>
<evidence type="ECO:0000313" key="3">
    <source>
        <dbReference type="Proteomes" id="UP000777784"/>
    </source>
</evidence>
<evidence type="ECO:0000256" key="1">
    <source>
        <dbReference type="SAM" id="MobiDB-lite"/>
    </source>
</evidence>
<sequence length="90" mass="9653">MSTFIVRFVDEMAGSFRGKVQHVADGEELVFTDESELLAFFERMNILRALARANAELVEAHHTDGSDDDAPADAASSVGAPPKVTDGVDS</sequence>
<dbReference type="Proteomes" id="UP000777784">
    <property type="component" value="Unassembled WGS sequence"/>
</dbReference>
<accession>A0A948RYK0</accession>